<organism evidence="1 2">
    <name type="scientific">Vanilla planifolia</name>
    <name type="common">Vanilla</name>
    <dbReference type="NCBI Taxonomy" id="51239"/>
    <lineage>
        <taxon>Eukaryota</taxon>
        <taxon>Viridiplantae</taxon>
        <taxon>Streptophyta</taxon>
        <taxon>Embryophyta</taxon>
        <taxon>Tracheophyta</taxon>
        <taxon>Spermatophyta</taxon>
        <taxon>Magnoliopsida</taxon>
        <taxon>Liliopsida</taxon>
        <taxon>Asparagales</taxon>
        <taxon>Orchidaceae</taxon>
        <taxon>Vanilloideae</taxon>
        <taxon>Vanilleae</taxon>
        <taxon>Vanilla</taxon>
    </lineage>
</organism>
<dbReference type="Proteomes" id="UP000636800">
    <property type="component" value="Unassembled WGS sequence"/>
</dbReference>
<dbReference type="OrthoDB" id="1930927at2759"/>
<gene>
    <name evidence="1" type="ORF">HPP92_009656</name>
</gene>
<sequence length="140" mass="15085">MGLQWVVLGWVVAAEAGNRDHLDISMATSSQDKSGGVGISPPACRRRITALLRLSAHGFVLEEGASSDVRRRGLHCGREGSLREILSHPQLSFNFETCNGSAFVYSGAFWARVGGRATGMALLIAQNSPDRESTDASHFR</sequence>
<accession>A0A835RGL7</accession>
<protein>
    <submittedName>
        <fullName evidence="1">Uncharacterized protein</fullName>
    </submittedName>
</protein>
<keyword evidence="2" id="KW-1185">Reference proteome</keyword>
<dbReference type="EMBL" id="JADCNL010000004">
    <property type="protein sequence ID" value="KAG0485577.1"/>
    <property type="molecule type" value="Genomic_DNA"/>
</dbReference>
<name>A0A835RGL7_VANPL</name>
<evidence type="ECO:0000313" key="2">
    <source>
        <dbReference type="Proteomes" id="UP000636800"/>
    </source>
</evidence>
<reference evidence="1 2" key="1">
    <citation type="journal article" date="2020" name="Nat. Food">
        <title>A phased Vanilla planifolia genome enables genetic improvement of flavour and production.</title>
        <authorList>
            <person name="Hasing T."/>
            <person name="Tang H."/>
            <person name="Brym M."/>
            <person name="Khazi F."/>
            <person name="Huang T."/>
            <person name="Chambers A.H."/>
        </authorList>
    </citation>
    <scope>NUCLEOTIDE SEQUENCE [LARGE SCALE GENOMIC DNA]</scope>
    <source>
        <tissue evidence="1">Leaf</tissue>
    </source>
</reference>
<dbReference type="AlphaFoldDB" id="A0A835RGL7"/>
<proteinExistence type="predicted"/>
<evidence type="ECO:0000313" key="1">
    <source>
        <dbReference type="EMBL" id="KAG0485577.1"/>
    </source>
</evidence>
<comment type="caution">
    <text evidence="1">The sequence shown here is derived from an EMBL/GenBank/DDBJ whole genome shotgun (WGS) entry which is preliminary data.</text>
</comment>